<evidence type="ECO:0000256" key="2">
    <source>
        <dbReference type="ARBA" id="ARBA00022692"/>
    </source>
</evidence>
<dbReference type="OrthoDB" id="19932at2759"/>
<dbReference type="InterPro" id="IPR009637">
    <property type="entry name" value="GPR107/GPR108-like"/>
</dbReference>
<evidence type="ECO:0000256" key="3">
    <source>
        <dbReference type="ARBA" id="ARBA00022729"/>
    </source>
</evidence>
<feature type="transmembrane region" description="Helical" evidence="7">
    <location>
        <begin position="371"/>
        <end position="397"/>
    </location>
</feature>
<evidence type="ECO:0000256" key="4">
    <source>
        <dbReference type="ARBA" id="ARBA00022989"/>
    </source>
</evidence>
<feature type="compositionally biased region" description="Acidic residues" evidence="6">
    <location>
        <begin position="473"/>
        <end position="487"/>
    </location>
</feature>
<dbReference type="PANTHER" id="PTHR21229:SF1">
    <property type="entry name" value="GH17801P"/>
    <property type="match status" value="1"/>
</dbReference>
<keyword evidence="2 7" id="KW-0812">Transmembrane</keyword>
<feature type="region of interest" description="Disordered" evidence="6">
    <location>
        <begin position="443"/>
        <end position="506"/>
    </location>
</feature>
<dbReference type="Pfam" id="PF06814">
    <property type="entry name" value="GOST_TM"/>
    <property type="match status" value="1"/>
</dbReference>
<evidence type="ECO:0000256" key="6">
    <source>
        <dbReference type="SAM" id="MobiDB-lite"/>
    </source>
</evidence>
<dbReference type="GO" id="GO:0005794">
    <property type="term" value="C:Golgi apparatus"/>
    <property type="evidence" value="ECO:0007669"/>
    <property type="project" value="TreeGrafter"/>
</dbReference>
<gene>
    <name evidence="9" type="ORF">H257_05429</name>
</gene>
<feature type="transmembrane region" description="Helical" evidence="7">
    <location>
        <begin position="254"/>
        <end position="281"/>
    </location>
</feature>
<feature type="transmembrane region" description="Helical" evidence="7">
    <location>
        <begin position="215"/>
        <end position="234"/>
    </location>
</feature>
<comment type="subcellular location">
    <subcellularLocation>
        <location evidence="1">Membrane</location>
        <topology evidence="1">Multi-pass membrane protein</topology>
    </subcellularLocation>
</comment>
<feature type="transmembrane region" description="Helical" evidence="7">
    <location>
        <begin position="179"/>
        <end position="208"/>
    </location>
</feature>
<feature type="transmembrane region" description="Helical" evidence="7">
    <location>
        <begin position="293"/>
        <end position="312"/>
    </location>
</feature>
<dbReference type="VEuPathDB" id="FungiDB:H257_05429"/>
<dbReference type="AlphaFoldDB" id="W4GQ86"/>
<accession>W4GQ86</accession>
<organism evidence="9">
    <name type="scientific">Aphanomyces astaci</name>
    <name type="common">Crayfish plague agent</name>
    <dbReference type="NCBI Taxonomy" id="112090"/>
    <lineage>
        <taxon>Eukaryota</taxon>
        <taxon>Sar</taxon>
        <taxon>Stramenopiles</taxon>
        <taxon>Oomycota</taxon>
        <taxon>Saprolegniomycetes</taxon>
        <taxon>Saprolegniales</taxon>
        <taxon>Verrucalvaceae</taxon>
        <taxon>Aphanomyces</taxon>
    </lineage>
</organism>
<dbReference type="PANTHER" id="PTHR21229">
    <property type="entry name" value="LUNG SEVEN TRANSMEMBRANE RECEPTOR"/>
    <property type="match status" value="1"/>
</dbReference>
<evidence type="ECO:0000256" key="1">
    <source>
        <dbReference type="ARBA" id="ARBA00004141"/>
    </source>
</evidence>
<feature type="transmembrane region" description="Helical" evidence="7">
    <location>
        <begin position="409"/>
        <end position="427"/>
    </location>
</feature>
<dbReference type="EMBL" id="KI913123">
    <property type="protein sequence ID" value="ETV81872.1"/>
    <property type="molecule type" value="Genomic_DNA"/>
</dbReference>
<keyword evidence="3" id="KW-0732">Signal</keyword>
<reference evidence="9" key="1">
    <citation type="submission" date="2013-12" db="EMBL/GenBank/DDBJ databases">
        <title>The Genome Sequence of Aphanomyces astaci APO3.</title>
        <authorList>
            <consortium name="The Broad Institute Genomics Platform"/>
            <person name="Russ C."/>
            <person name="Tyler B."/>
            <person name="van West P."/>
            <person name="Dieguez-Uribeondo J."/>
            <person name="Young S.K."/>
            <person name="Zeng Q."/>
            <person name="Gargeya S."/>
            <person name="Fitzgerald M."/>
            <person name="Abouelleil A."/>
            <person name="Alvarado L."/>
            <person name="Chapman S.B."/>
            <person name="Gainer-Dewar J."/>
            <person name="Goldberg J."/>
            <person name="Griggs A."/>
            <person name="Gujja S."/>
            <person name="Hansen M."/>
            <person name="Howarth C."/>
            <person name="Imamovic A."/>
            <person name="Ireland A."/>
            <person name="Larimer J."/>
            <person name="McCowan C."/>
            <person name="Murphy C."/>
            <person name="Pearson M."/>
            <person name="Poon T.W."/>
            <person name="Priest M."/>
            <person name="Roberts A."/>
            <person name="Saif S."/>
            <person name="Shea T."/>
            <person name="Sykes S."/>
            <person name="Wortman J."/>
            <person name="Nusbaum C."/>
            <person name="Birren B."/>
        </authorList>
    </citation>
    <scope>NUCLEOTIDE SEQUENCE [LARGE SCALE GENOMIC DNA]</scope>
    <source>
        <strain evidence="9">APO3</strain>
    </source>
</reference>
<feature type="compositionally biased region" description="Acidic residues" evidence="6">
    <location>
        <begin position="449"/>
        <end position="461"/>
    </location>
</feature>
<keyword evidence="5 7" id="KW-0472">Membrane</keyword>
<sequence length="506" mass="57125">MAMALFFLAQTVMGSLYKIHNIQMTDAASNPFNFALQRAEKMFATDQGPFLSSSGESRIDMEIEGLHLTPRMDGWKVVVYHFHADDLSFLLKMEENIYMFACTPEKEIFATDGSNHFTHEEFEVFNHSLIATTSYKVLLSGWVDTVVAVCTKEGSRAEDALDFTGTLTVLNPYGLLPAVFYGLLPFSGFLALGYLALALFFGLLLLCYRRTLIRLQYGIFSVLGLGVASSSIWFMAFAQMNSEGQPFRWPLPPLYITAVVFDVGMRTIARALLLVVCLGYGIVRNFLPPIQKWLIVFLSLAYFGTGVGDDLWRDGSLDHPQTAHRTRPSVWSFLQLLCNLSFVLWIYVALETILKELQVQKQWAKFAMYKSLAWALASFVVFFSLLTLVSVCGRFGVFEWKIEWEWMQLVAWPLLNFIVSLAMCWIWRPTARSSQFAFSTQLPVTEGGGDSDDDDETDMELASESRVPTFTIDDMDSDDAEEPEEGEVTTPDQPAKNDDKPEPTIQ</sequence>
<proteinExistence type="predicted"/>
<dbReference type="InterPro" id="IPR053937">
    <property type="entry name" value="GOST_TM"/>
</dbReference>
<evidence type="ECO:0000313" key="9">
    <source>
        <dbReference type="EMBL" id="ETV81872.1"/>
    </source>
</evidence>
<feature type="compositionally biased region" description="Basic and acidic residues" evidence="6">
    <location>
        <begin position="495"/>
        <end position="506"/>
    </location>
</feature>
<dbReference type="RefSeq" id="XP_009828609.1">
    <property type="nucleotide sequence ID" value="XM_009830307.1"/>
</dbReference>
<keyword evidence="4 7" id="KW-1133">Transmembrane helix</keyword>
<dbReference type="GeneID" id="20807425"/>
<dbReference type="GO" id="GO:0016020">
    <property type="term" value="C:membrane"/>
    <property type="evidence" value="ECO:0007669"/>
    <property type="project" value="UniProtKB-SubCell"/>
</dbReference>
<name>W4GQ86_APHAT</name>
<feature type="domain" description="GOST seven transmembrane" evidence="8">
    <location>
        <begin position="183"/>
        <end position="433"/>
    </location>
</feature>
<evidence type="ECO:0000256" key="7">
    <source>
        <dbReference type="SAM" id="Phobius"/>
    </source>
</evidence>
<evidence type="ECO:0000256" key="5">
    <source>
        <dbReference type="ARBA" id="ARBA00023136"/>
    </source>
</evidence>
<evidence type="ECO:0000259" key="8">
    <source>
        <dbReference type="Pfam" id="PF06814"/>
    </source>
</evidence>
<feature type="transmembrane region" description="Helical" evidence="7">
    <location>
        <begin position="332"/>
        <end position="350"/>
    </location>
</feature>
<protein>
    <recommendedName>
        <fullName evidence="8">GOST seven transmembrane domain-containing protein</fullName>
    </recommendedName>
</protein>
<dbReference type="STRING" id="112090.W4GQ86"/>